<proteinExistence type="predicted"/>
<protein>
    <submittedName>
        <fullName evidence="2">Uncharacterized protein</fullName>
    </submittedName>
</protein>
<feature type="compositionally biased region" description="Polar residues" evidence="1">
    <location>
        <begin position="252"/>
        <end position="261"/>
    </location>
</feature>
<comment type="caution">
    <text evidence="2">The sequence shown here is derived from an EMBL/GenBank/DDBJ whole genome shotgun (WGS) entry which is preliminary data.</text>
</comment>
<feature type="compositionally biased region" description="Polar residues" evidence="1">
    <location>
        <begin position="1108"/>
        <end position="1118"/>
    </location>
</feature>
<dbReference type="EMBL" id="JARKIF010000017">
    <property type="protein sequence ID" value="KAJ7620433.1"/>
    <property type="molecule type" value="Genomic_DNA"/>
</dbReference>
<dbReference type="Proteomes" id="UP001221142">
    <property type="component" value="Unassembled WGS sequence"/>
</dbReference>
<name>A0AAD7FHM5_9AGAR</name>
<evidence type="ECO:0000256" key="1">
    <source>
        <dbReference type="SAM" id="MobiDB-lite"/>
    </source>
</evidence>
<sequence length="1343" mass="149731">MDSIATDSQLWDDAADFTAAEVSEYRSTMFPAALGNPANSPFFSLENAPAWMTPRGYGLYNDYSPMEPQILRFGVAYATIRQLRAYREHVVGPAYLSHSFFELGSHGNWISPGPFNAWMRIMHEQAERGRTLHRVEPGPARNQTPASVGSPPRSRTMSRSSYSSSRQSPPPSRSASAHSVESWHSRWAYTPDSAHSSRASSPAPSRAVSQGRSNTSSRAPSLAPPPPRAPSPWPVSMLSGLDDAPPAPHIPDTSQSASTPEPSAPRPKKGKGKTKAGRPPIRITRELYVHRVETVTTAARTWSIPREEVVYLLDLSATPDVLKKNGKPRSIDSFIKAEDQDAWEGSSGHKNGDVWVYAFSGEQVRARRAQLQCKGVNVCEYMSEEVFGDCERYEPDVSAMQDLWIHELDANEREAASPDAILSRFHTRVIQSKCKVECEGVPALILRASGPNQYGKLYFVGCSHWKPDERWKHRYQPMPANVDEDQFKFVLENDGRLPEGVASSFNEKCFSHIIDGVIHPAKLRQRQCDSELIAFIPVPPSDKFRYKWEPEYEFQAILHFRNAHNHPVHPETKPSMADEQLLESAMDAFGTQNLTVENLLNAQSTSVVYGGQRVSAVSPAFADVRKVRDAIAARRKMEFPGGTDFAGVQHYIRAIEQARPTSERYIHAAISKGDFNVVVTLHPQLAKFIHGVLALVIDFTFKRIEGDFDEWEVVGFSDRLESRLSFSSFYCDRKTVPAFAQLFEEFFDAVFHVTGEKLRLHPFYPDANCRVFVMDGEVAQVQGFAEFLAKYNVPSISGIHERDGMAMGSTNRHPRHIDELETKHKVPHPIVLRLKSIMGVKTQAEVDEWHRFCAAQTLPPVKNWYAPKLANPWYIPSVCPFLSRIDPADHKITPNTTNLAESSHSGVNARTAIRLSLLEGILRPPPFSSDPSKKKEDETQVDKLMQSVSTGVMRKRWNGIGQREKLSAQRHTWGAHKASERNEHLQLFDELRAEREEGQVEWQFSLSRQKVIQAEIDELRAQLKVDGRRTDLKQEMKILRLDISSQAHARREWVKRRGEIDDQLRELRSGPLKGVQINGRRMGDAETSVESEADVTDSNPGLHDAPETATNEESVLSDPATQTMTANNESSASDLNSPLFNHNNTSESYWDSSIVLDPELEPNYTVLRGGMDWEATLPETVGSNTSSAGPAHTPATPAAVAAPNTAGNVNAAHPSAASLQVAGPAGAVANAVPRRRRASLDLSNIVEGTRERRQTKRAKGDDSLHATKHGWATAEALGVMRDQFLESHSAHNQVNKPSPNPTQWDWPLAKRVPVPPFSYILWFCRPQSLTSGQPVVGGWSRSA</sequence>
<feature type="compositionally biased region" description="Basic and acidic residues" evidence="1">
    <location>
        <begin position="1248"/>
        <end position="1265"/>
    </location>
</feature>
<feature type="region of interest" description="Disordered" evidence="1">
    <location>
        <begin position="1247"/>
        <end position="1267"/>
    </location>
</feature>
<accession>A0AAD7FHM5</accession>
<feature type="region of interest" description="Disordered" evidence="1">
    <location>
        <begin position="191"/>
        <end position="281"/>
    </location>
</feature>
<reference evidence="2" key="1">
    <citation type="submission" date="2023-03" db="EMBL/GenBank/DDBJ databases">
        <title>Massive genome expansion in bonnet fungi (Mycena s.s.) driven by repeated elements and novel gene families across ecological guilds.</title>
        <authorList>
            <consortium name="Lawrence Berkeley National Laboratory"/>
            <person name="Harder C.B."/>
            <person name="Miyauchi S."/>
            <person name="Viragh M."/>
            <person name="Kuo A."/>
            <person name="Thoen E."/>
            <person name="Andreopoulos B."/>
            <person name="Lu D."/>
            <person name="Skrede I."/>
            <person name="Drula E."/>
            <person name="Henrissat B."/>
            <person name="Morin E."/>
            <person name="Kohler A."/>
            <person name="Barry K."/>
            <person name="LaButti K."/>
            <person name="Morin E."/>
            <person name="Salamov A."/>
            <person name="Lipzen A."/>
            <person name="Mereny Z."/>
            <person name="Hegedus B."/>
            <person name="Baldrian P."/>
            <person name="Stursova M."/>
            <person name="Weitz H."/>
            <person name="Taylor A."/>
            <person name="Grigoriev I.V."/>
            <person name="Nagy L.G."/>
            <person name="Martin F."/>
            <person name="Kauserud H."/>
        </authorList>
    </citation>
    <scope>NUCLEOTIDE SEQUENCE</scope>
    <source>
        <strain evidence="2">9284</strain>
    </source>
</reference>
<keyword evidence="3" id="KW-1185">Reference proteome</keyword>
<evidence type="ECO:0000313" key="3">
    <source>
        <dbReference type="Proteomes" id="UP001221142"/>
    </source>
</evidence>
<feature type="compositionally biased region" description="Low complexity" evidence="1">
    <location>
        <begin position="150"/>
        <end position="167"/>
    </location>
</feature>
<feature type="compositionally biased region" description="Low complexity" evidence="1">
    <location>
        <begin position="193"/>
        <end position="209"/>
    </location>
</feature>
<organism evidence="2 3">
    <name type="scientific">Roridomyces roridus</name>
    <dbReference type="NCBI Taxonomy" id="1738132"/>
    <lineage>
        <taxon>Eukaryota</taxon>
        <taxon>Fungi</taxon>
        <taxon>Dikarya</taxon>
        <taxon>Basidiomycota</taxon>
        <taxon>Agaricomycotina</taxon>
        <taxon>Agaricomycetes</taxon>
        <taxon>Agaricomycetidae</taxon>
        <taxon>Agaricales</taxon>
        <taxon>Marasmiineae</taxon>
        <taxon>Mycenaceae</taxon>
        <taxon>Roridomyces</taxon>
    </lineage>
</organism>
<feature type="compositionally biased region" description="Basic residues" evidence="1">
    <location>
        <begin position="266"/>
        <end position="276"/>
    </location>
</feature>
<feature type="compositionally biased region" description="Pro residues" evidence="1">
    <location>
        <begin position="222"/>
        <end position="233"/>
    </location>
</feature>
<feature type="region of interest" description="Disordered" evidence="1">
    <location>
        <begin position="133"/>
        <end position="179"/>
    </location>
</feature>
<evidence type="ECO:0000313" key="2">
    <source>
        <dbReference type="EMBL" id="KAJ7620433.1"/>
    </source>
</evidence>
<gene>
    <name evidence="2" type="ORF">FB45DRAFT_871462</name>
</gene>
<feature type="region of interest" description="Disordered" evidence="1">
    <location>
        <begin position="1071"/>
        <end position="1118"/>
    </location>
</feature>